<name>A0A8J6JBS7_9FIRM</name>
<organism evidence="2 3">
    <name type="scientific">Lawsonibacter hominis</name>
    <dbReference type="NCBI Taxonomy" id="2763053"/>
    <lineage>
        <taxon>Bacteria</taxon>
        <taxon>Bacillati</taxon>
        <taxon>Bacillota</taxon>
        <taxon>Clostridia</taxon>
        <taxon>Eubacteriales</taxon>
        <taxon>Oscillospiraceae</taxon>
        <taxon>Lawsonibacter</taxon>
    </lineage>
</organism>
<keyword evidence="3" id="KW-1185">Reference proteome</keyword>
<dbReference type="SUPFAM" id="SSF55315">
    <property type="entry name" value="L30e-like"/>
    <property type="match status" value="1"/>
</dbReference>
<evidence type="ECO:0000313" key="3">
    <source>
        <dbReference type="Proteomes" id="UP000661435"/>
    </source>
</evidence>
<dbReference type="EMBL" id="JACOPP010000001">
    <property type="protein sequence ID" value="MBC5732309.1"/>
    <property type="molecule type" value="Genomic_DNA"/>
</dbReference>
<comment type="caution">
    <text evidence="2">The sequence shown here is derived from an EMBL/GenBank/DDBJ whole genome shotgun (WGS) entry which is preliminary data.</text>
</comment>
<dbReference type="Proteomes" id="UP000661435">
    <property type="component" value="Unassembled WGS sequence"/>
</dbReference>
<dbReference type="AlphaFoldDB" id="A0A8J6JBS7"/>
<sequence>MFSERKQGAKVVGVKQTRRAVQDGTAAQVFLAEDADPRITQPVEALCAEKGVPVRRSGSMKELGRACGIAVGCAVCALLRG</sequence>
<gene>
    <name evidence="2" type="ORF">H8S57_01020</name>
</gene>
<dbReference type="InterPro" id="IPR029064">
    <property type="entry name" value="Ribosomal_eL30-like_sf"/>
</dbReference>
<dbReference type="Gene3D" id="3.30.1330.30">
    <property type="match status" value="1"/>
</dbReference>
<dbReference type="Pfam" id="PF01248">
    <property type="entry name" value="Ribosomal_L7Ae"/>
    <property type="match status" value="1"/>
</dbReference>
<accession>A0A8J6JBS7</accession>
<feature type="domain" description="Ribosomal protein eL8/eL30/eS12/Gadd45" evidence="1">
    <location>
        <begin position="6"/>
        <end position="77"/>
    </location>
</feature>
<proteinExistence type="predicted"/>
<reference evidence="2" key="1">
    <citation type="submission" date="2020-08" db="EMBL/GenBank/DDBJ databases">
        <title>Genome public.</title>
        <authorList>
            <person name="Liu C."/>
            <person name="Sun Q."/>
        </authorList>
    </citation>
    <scope>NUCLEOTIDE SEQUENCE</scope>
    <source>
        <strain evidence="2">NSJ-51</strain>
    </source>
</reference>
<protein>
    <submittedName>
        <fullName evidence="2">Ribosomal L7Ae/L30e/S12e/Gadd45 family protein</fullName>
    </submittedName>
</protein>
<dbReference type="InterPro" id="IPR004038">
    <property type="entry name" value="Ribosomal_eL8/eL30/eS12/Gad45"/>
</dbReference>
<dbReference type="RefSeq" id="WP_186906209.1">
    <property type="nucleotide sequence ID" value="NZ_JACOPP010000001.1"/>
</dbReference>
<evidence type="ECO:0000313" key="2">
    <source>
        <dbReference type="EMBL" id="MBC5732309.1"/>
    </source>
</evidence>
<evidence type="ECO:0000259" key="1">
    <source>
        <dbReference type="Pfam" id="PF01248"/>
    </source>
</evidence>